<keyword evidence="7" id="KW-0963">Cytoplasm</keyword>
<dbReference type="CDD" id="cd04250">
    <property type="entry name" value="AAK_NAGK-C"/>
    <property type="match status" value="1"/>
</dbReference>
<dbReference type="NCBIfam" id="TIGR00120">
    <property type="entry name" value="ArgJ"/>
    <property type="match status" value="1"/>
</dbReference>
<dbReference type="SUPFAM" id="SSF53633">
    <property type="entry name" value="Carbamate kinase-like"/>
    <property type="match status" value="1"/>
</dbReference>
<comment type="similarity">
    <text evidence="7">Belongs to the acetylglutamate kinase family. ArgB subfamily.</text>
</comment>
<evidence type="ECO:0000256" key="8">
    <source>
        <dbReference type="HAMAP-Rule" id="MF_01106"/>
    </source>
</evidence>
<feature type="chain" id="PRO_5044917817" description="Arginine biosynthesis bifunctional protein ArgJ alpha chain" evidence="8">
    <location>
        <begin position="1"/>
        <end position="177"/>
    </location>
</feature>
<dbReference type="InterPro" id="IPR041727">
    <property type="entry name" value="NAGK-C"/>
</dbReference>
<evidence type="ECO:0000256" key="4">
    <source>
        <dbReference type="ARBA" id="ARBA00022679"/>
    </source>
</evidence>
<keyword evidence="7" id="KW-0547">Nucleotide-binding</keyword>
<dbReference type="HAMAP" id="MF_01106">
    <property type="entry name" value="ArgJ"/>
    <property type="match status" value="1"/>
</dbReference>
<feature type="binding site" evidence="8">
    <location>
        <position position="264"/>
    </location>
    <ligand>
        <name>substrate</name>
    </ligand>
</feature>
<feature type="binding site" evidence="8">
    <location>
        <position position="141"/>
    </location>
    <ligand>
        <name>substrate</name>
    </ligand>
</feature>
<evidence type="ECO:0000256" key="6">
    <source>
        <dbReference type="ARBA" id="ARBA00023315"/>
    </source>
</evidence>
<feature type="binding site" evidence="7">
    <location>
        <position position="595"/>
    </location>
    <ligand>
        <name>substrate</name>
    </ligand>
</feature>
<comment type="function">
    <text evidence="8">Catalyzes two activities which are involved in the cyclic version of arginine biosynthesis: the synthesis of N-acetylglutamate from glutamate and acetyl-CoA as the acetyl donor, and of ornithine by transacetylation between N(2)-acetylornithine and glutamate.</text>
</comment>
<feature type="active site" description="Nucleophile" evidence="8">
    <location>
        <position position="178"/>
    </location>
</feature>
<comment type="catalytic activity">
    <reaction evidence="7">
        <text>N-acetyl-L-glutamate + ATP = N-acetyl-L-glutamyl 5-phosphate + ADP</text>
        <dbReference type="Rhea" id="RHEA:14629"/>
        <dbReference type="ChEBI" id="CHEBI:30616"/>
        <dbReference type="ChEBI" id="CHEBI:44337"/>
        <dbReference type="ChEBI" id="CHEBI:57936"/>
        <dbReference type="ChEBI" id="CHEBI:456216"/>
        <dbReference type="EC" id="2.7.2.8"/>
    </reaction>
</comment>
<dbReference type="InterPro" id="IPR002813">
    <property type="entry name" value="Arg_biosynth_ArgJ"/>
</dbReference>
<protein>
    <recommendedName>
        <fullName evidence="8">Arginine biosynthesis bifunctional protein ArgJ</fullName>
    </recommendedName>
    <domain>
        <recommendedName>
            <fullName evidence="8">Glutamate N-acetyltransferase</fullName>
            <ecNumber evidence="8">2.3.1.35</ecNumber>
        </recommendedName>
        <alternativeName>
            <fullName evidence="8">Ornithine acetyltransferase</fullName>
            <shortName evidence="8">OATase</shortName>
        </alternativeName>
        <alternativeName>
            <fullName evidence="8">Ornithine transacetylase</fullName>
        </alternativeName>
    </domain>
    <domain>
        <recommendedName>
            <fullName evidence="8">Amino-acid acetyltransferase</fullName>
            <ecNumber evidence="8">2.3.1.1</ecNumber>
        </recommendedName>
        <alternativeName>
            <fullName evidence="8">N-acetylglutamate synthase</fullName>
            <shortName evidence="8">AGSase</shortName>
        </alternativeName>
    </domain>
    <component>
        <recommendedName>
            <fullName evidence="8">Arginine biosynthesis bifunctional protein ArgJ alpha chain</fullName>
        </recommendedName>
    </component>
    <component>
        <recommendedName>
            <fullName evidence="8">Arginine biosynthesis bifunctional protein ArgJ beta chain</fullName>
        </recommendedName>
    </component>
</protein>
<dbReference type="NCBIfam" id="TIGR00761">
    <property type="entry name" value="argB"/>
    <property type="match status" value="1"/>
</dbReference>
<evidence type="ECO:0000256" key="3">
    <source>
        <dbReference type="ARBA" id="ARBA00022605"/>
    </source>
</evidence>
<evidence type="ECO:0000256" key="2">
    <source>
        <dbReference type="ARBA" id="ARBA00011475"/>
    </source>
</evidence>
<dbReference type="Proteomes" id="UP001379533">
    <property type="component" value="Chromosome"/>
</dbReference>
<reference evidence="10 11" key="1">
    <citation type="submission" date="2021-12" db="EMBL/GenBank/DDBJ databases">
        <title>Discovery of the Pendulisporaceae a myxobacterial family with distinct sporulation behavior and unique specialized metabolism.</title>
        <authorList>
            <person name="Garcia R."/>
            <person name="Popoff A."/>
            <person name="Bader C.D."/>
            <person name="Loehr J."/>
            <person name="Walesch S."/>
            <person name="Walt C."/>
            <person name="Boldt J."/>
            <person name="Bunk B."/>
            <person name="Haeckl F.J.F.P.J."/>
            <person name="Gunesch A.P."/>
            <person name="Birkelbach J."/>
            <person name="Nuebel U."/>
            <person name="Pietschmann T."/>
            <person name="Bach T."/>
            <person name="Mueller R."/>
        </authorList>
    </citation>
    <scope>NUCLEOTIDE SEQUENCE [LARGE SCALE GENOMIC DNA]</scope>
    <source>
        <strain evidence="10 11">MSr12523</strain>
    </source>
</reference>
<dbReference type="NCBIfam" id="NF003802">
    <property type="entry name" value="PRK05388.1"/>
    <property type="match status" value="1"/>
</dbReference>
<dbReference type="InterPro" id="IPR001048">
    <property type="entry name" value="Asp/Glu/Uridylate_kinase"/>
</dbReference>
<keyword evidence="6 8" id="KW-0012">Acyltransferase</keyword>
<comment type="function">
    <text evidence="7">Catalyzes the ATP-dependent phosphorylation of N-acetyl-L-glutamate.</text>
</comment>
<keyword evidence="8" id="KW-0511">Multifunctional enzyme</keyword>
<feature type="site" description="Involved in the stabilization of negative charge on the oxyanion by the formation of the oxyanion hole" evidence="8">
    <location>
        <position position="106"/>
    </location>
</feature>
<gene>
    <name evidence="8 10" type="primary">argJ</name>
    <name evidence="7" type="synonym">argB</name>
    <name evidence="10" type="ORF">LZC95_45770</name>
</gene>
<comment type="subcellular location">
    <subcellularLocation>
        <location evidence="7">Cytoplasm</location>
    </subcellularLocation>
</comment>
<dbReference type="InterPro" id="IPR004662">
    <property type="entry name" value="AcgluKinase_fam"/>
</dbReference>
<dbReference type="Gene3D" id="3.60.70.12">
    <property type="entry name" value="L-amino peptidase D-ALA esterase/amidase"/>
    <property type="match status" value="1"/>
</dbReference>
<evidence type="ECO:0000313" key="10">
    <source>
        <dbReference type="EMBL" id="WXA93750.1"/>
    </source>
</evidence>
<feature type="site" description="Cleavage; by autolysis" evidence="8">
    <location>
        <begin position="177"/>
        <end position="178"/>
    </location>
</feature>
<dbReference type="RefSeq" id="WP_394844349.1">
    <property type="nucleotide sequence ID" value="NZ_CP089982.1"/>
</dbReference>
<keyword evidence="4 7" id="KW-0808">Transferase</keyword>
<evidence type="ECO:0000256" key="5">
    <source>
        <dbReference type="ARBA" id="ARBA00022813"/>
    </source>
</evidence>
<feature type="site" description="Transition state stabilizer" evidence="7">
    <location>
        <position position="654"/>
    </location>
</feature>
<sequence length="710" mass="73909">MKSPIGFKFSGLGAGIKPKKKDLALVFSTVPAQAAGVFTQNAAKAAPVVDAEARLPASGVQAVVVNSGNANALTGPAGLEAVQQVNETLGAALGVPASAVLSASTGVIGVRLPVDKIVAAAPRLVETLGEEPEAAAEAILTTDTRMKMASRTLDLGGTEVTISAICKGSGMIAPALATMIGVVVTDCAIQAKLLQTALRRAAVTSFNQLTVDCDMSTNDAVFILANGAAKNRPIEEPGPEYERFAAALESICQELAREIAADGEGATKRIEVRIHESPTVELARDIAKKIAGSPLVKSAIFGADPNWGRVLATVGAHTGTLGLTEVKPDLATVRIQGVTVYRAGDIFEQRELLKAKMREPEVLIEVDLAAGKESGVAWGCDLSYDYVKINADYTSLIVETPSGGVAKDDRFSNYSPAFKVSLLVEALRYIESFKGQRCVVKYGGAAMTKESLKHSFCQDILLLRAVGLRPIVVHGGGPDITRALERHGSGTPEFIDGMRVTSAADLKVVEMVLTGSINTELVTLLNRNGASAVGLSGKDAALLKAKKLVKPNGPDLGHVGELVEVNAGLLNLMLDQGYIPVISPVGLGNDGHSYNLNADIVAAGVAVATKAEKLIYLSDVAGILENGELLSELSASELRAKMQSGTVKGGMAVKSESILKVLQSGATKNVHVIDGRTPHSIIAELFTEKGVGTILHVDDAGESHGASASK</sequence>
<keyword evidence="7" id="KW-0418">Kinase</keyword>
<comment type="pathway">
    <text evidence="8">Amino-acid biosynthesis; L-arginine biosynthesis; L-ornithine and N-acetyl-L-glutamate from L-glutamate and N(2)-acetyl-L-ornithine (cyclic): step 1/1.</text>
</comment>
<dbReference type="HAMAP" id="MF_00082">
    <property type="entry name" value="ArgB"/>
    <property type="match status" value="1"/>
</dbReference>
<evidence type="ECO:0000256" key="1">
    <source>
        <dbReference type="ARBA" id="ARBA00006774"/>
    </source>
</evidence>
<organism evidence="10 11">
    <name type="scientific">Pendulispora brunnea</name>
    <dbReference type="NCBI Taxonomy" id="2905690"/>
    <lineage>
        <taxon>Bacteria</taxon>
        <taxon>Pseudomonadati</taxon>
        <taxon>Myxococcota</taxon>
        <taxon>Myxococcia</taxon>
        <taxon>Myxococcales</taxon>
        <taxon>Sorangiineae</taxon>
        <taxon>Pendulisporaceae</taxon>
        <taxon>Pendulispora</taxon>
    </lineage>
</organism>
<keyword evidence="7" id="KW-0055">Arginine biosynthesis</keyword>
<dbReference type="InterPro" id="IPR016117">
    <property type="entry name" value="ArgJ-like_dom_sf"/>
</dbReference>
<comment type="similarity">
    <text evidence="1 8">Belongs to the ArgJ family.</text>
</comment>
<dbReference type="PANTHER" id="PTHR23100">
    <property type="entry name" value="ARGININE BIOSYNTHESIS BIFUNCTIONAL PROTEIN ARGJ"/>
    <property type="match status" value="1"/>
</dbReference>
<dbReference type="EC" id="2.3.1.35" evidence="8"/>
<dbReference type="InterPro" id="IPR036393">
    <property type="entry name" value="AceGlu_kinase-like_sf"/>
</dbReference>
<dbReference type="Pfam" id="PF00696">
    <property type="entry name" value="AA_kinase"/>
    <property type="match status" value="1"/>
</dbReference>
<name>A0ABZ2K4X1_9BACT</name>
<dbReference type="CDD" id="cd02152">
    <property type="entry name" value="OAT"/>
    <property type="match status" value="1"/>
</dbReference>
<dbReference type="Pfam" id="PF01960">
    <property type="entry name" value="ArgJ"/>
    <property type="match status" value="1"/>
</dbReference>
<feature type="site" description="Involved in the stabilization of negative charge on the oxyanion by the formation of the oxyanion hole" evidence="8">
    <location>
        <position position="105"/>
    </location>
</feature>
<dbReference type="SUPFAM" id="SSF56266">
    <property type="entry name" value="DmpA/ArgJ-like"/>
    <property type="match status" value="1"/>
</dbReference>
<evidence type="ECO:0000256" key="7">
    <source>
        <dbReference type="HAMAP-Rule" id="MF_00082"/>
    </source>
</evidence>
<evidence type="ECO:0000259" key="9">
    <source>
        <dbReference type="Pfam" id="PF00696"/>
    </source>
</evidence>
<evidence type="ECO:0000313" key="11">
    <source>
        <dbReference type="Proteomes" id="UP001379533"/>
    </source>
</evidence>
<feature type="binding site" evidence="7">
    <location>
        <position position="499"/>
    </location>
    <ligand>
        <name>substrate</name>
    </ligand>
</feature>
<keyword evidence="5 8" id="KW-0068">Autocatalytic cleavage</keyword>
<keyword evidence="11" id="KW-1185">Reference proteome</keyword>
<feature type="binding site" evidence="8">
    <location>
        <position position="390"/>
    </location>
    <ligand>
        <name>substrate</name>
    </ligand>
</feature>
<dbReference type="InterPro" id="IPR037528">
    <property type="entry name" value="ArgB"/>
</dbReference>
<feature type="binding site" evidence="8">
    <location>
        <position position="167"/>
    </location>
    <ligand>
        <name>substrate</name>
    </ligand>
</feature>
<feature type="binding site" evidence="8">
    <location>
        <position position="178"/>
    </location>
    <ligand>
        <name>substrate</name>
    </ligand>
</feature>
<comment type="pathway">
    <text evidence="7">Amino-acid biosynthesis; L-arginine biosynthesis; N(2)-acetyl-L-ornithine from L-glutamate: step 2/4.</text>
</comment>
<proteinExistence type="inferred from homology"/>
<feature type="site" description="Transition state stabilizer" evidence="7">
    <location>
        <position position="441"/>
    </location>
</feature>
<keyword evidence="3 7" id="KW-0028">Amino-acid biosynthesis</keyword>
<keyword evidence="7" id="KW-0067">ATP-binding</keyword>
<feature type="domain" description="Aspartate/glutamate/uridylate kinase" evidence="9">
    <location>
        <begin position="437"/>
        <end position="673"/>
    </location>
</feature>
<dbReference type="InterPro" id="IPR042195">
    <property type="entry name" value="ArgJ_beta_C"/>
</dbReference>
<dbReference type="EC" id="2.3.1.1" evidence="8"/>
<comment type="pathway">
    <text evidence="8">Amino-acid biosynthesis; L-arginine biosynthesis; N(2)-acetyl-L-ornithine from L-glutamate: step 1/4.</text>
</comment>
<dbReference type="Gene3D" id="3.10.20.340">
    <property type="entry name" value="ArgJ beta chain, C-terminal domain"/>
    <property type="match status" value="1"/>
</dbReference>
<feature type="binding site" evidence="8">
    <location>
        <position position="395"/>
    </location>
    <ligand>
        <name>substrate</name>
    </ligand>
</feature>
<dbReference type="PANTHER" id="PTHR23100:SF0">
    <property type="entry name" value="ARGININE BIOSYNTHESIS BIFUNCTIONAL PROTEIN ARGJ, MITOCHONDRIAL"/>
    <property type="match status" value="1"/>
</dbReference>
<feature type="binding site" evidence="7">
    <location>
        <begin position="476"/>
        <end position="477"/>
    </location>
    <ligand>
        <name>substrate</name>
    </ligand>
</feature>
<dbReference type="EMBL" id="CP089982">
    <property type="protein sequence ID" value="WXA93750.1"/>
    <property type="molecule type" value="Genomic_DNA"/>
</dbReference>
<comment type="subunit">
    <text evidence="2 8">Heterotetramer of two alpha and two beta chains.</text>
</comment>
<dbReference type="GO" id="GO:0004358">
    <property type="term" value="F:L-glutamate N-acetyltransferase activity, acting on acetyl-L-ornithine as donor"/>
    <property type="evidence" value="ECO:0007669"/>
    <property type="project" value="UniProtKB-EC"/>
</dbReference>
<feature type="chain" id="PRO_5044917816" description="Arginine biosynthesis bifunctional protein ArgJ beta chain" evidence="8">
    <location>
        <begin position="178"/>
        <end position="710"/>
    </location>
</feature>
<comment type="catalytic activity">
    <reaction evidence="8">
        <text>L-glutamate + acetyl-CoA = N-acetyl-L-glutamate + CoA + H(+)</text>
        <dbReference type="Rhea" id="RHEA:24292"/>
        <dbReference type="ChEBI" id="CHEBI:15378"/>
        <dbReference type="ChEBI" id="CHEBI:29985"/>
        <dbReference type="ChEBI" id="CHEBI:44337"/>
        <dbReference type="ChEBI" id="CHEBI:57287"/>
        <dbReference type="ChEBI" id="CHEBI:57288"/>
        <dbReference type="EC" id="2.3.1.1"/>
    </reaction>
</comment>
<dbReference type="Gene3D" id="3.40.1160.10">
    <property type="entry name" value="Acetylglutamate kinase-like"/>
    <property type="match status" value="1"/>
</dbReference>
<comment type="catalytic activity">
    <reaction evidence="8">
        <text>N(2)-acetyl-L-ornithine + L-glutamate = N-acetyl-L-glutamate + L-ornithine</text>
        <dbReference type="Rhea" id="RHEA:15349"/>
        <dbReference type="ChEBI" id="CHEBI:29985"/>
        <dbReference type="ChEBI" id="CHEBI:44337"/>
        <dbReference type="ChEBI" id="CHEBI:46911"/>
        <dbReference type="ChEBI" id="CHEBI:57805"/>
        <dbReference type="EC" id="2.3.1.35"/>
    </reaction>
</comment>
<accession>A0ABZ2K4X1</accession>